<reference evidence="15 18" key="2">
    <citation type="submission" date="2019-07" db="EMBL/GenBank/DDBJ databases">
        <title>Whole genome shotgun sequence of Halolactibacillus halophilus NBRC 100868.</title>
        <authorList>
            <person name="Hosoyama A."/>
            <person name="Uohara A."/>
            <person name="Ohji S."/>
            <person name="Ichikawa N."/>
        </authorList>
    </citation>
    <scope>NUCLEOTIDE SEQUENCE [LARGE SCALE GENOMIC DNA]</scope>
    <source>
        <strain evidence="15 18">NBRC 100868</strain>
    </source>
</reference>
<dbReference type="EMBL" id="FOXC01000001">
    <property type="protein sequence ID" value="SFO88934.1"/>
    <property type="molecule type" value="Genomic_DNA"/>
</dbReference>
<organism evidence="16 17">
    <name type="scientific">Halolactibacillus halophilus</name>
    <dbReference type="NCBI Taxonomy" id="306540"/>
    <lineage>
        <taxon>Bacteria</taxon>
        <taxon>Bacillati</taxon>
        <taxon>Bacillota</taxon>
        <taxon>Bacilli</taxon>
        <taxon>Bacillales</taxon>
        <taxon>Bacillaceae</taxon>
        <taxon>Halolactibacillus</taxon>
    </lineage>
</organism>
<dbReference type="CDD" id="cd00446">
    <property type="entry name" value="GrpE"/>
    <property type="match status" value="1"/>
</dbReference>
<feature type="region of interest" description="Disordered" evidence="14">
    <location>
        <begin position="23"/>
        <end position="45"/>
    </location>
</feature>
<keyword evidence="4 10" id="KW-0963">Cytoplasm</keyword>
<dbReference type="PANTHER" id="PTHR21237:SF23">
    <property type="entry name" value="GRPE PROTEIN HOMOLOG, MITOCHONDRIAL"/>
    <property type="match status" value="1"/>
</dbReference>
<protein>
    <recommendedName>
        <fullName evidence="8 10">Protein GrpE</fullName>
    </recommendedName>
    <alternativeName>
        <fullName evidence="9 10">HSP-70 cofactor</fullName>
    </alternativeName>
</protein>
<dbReference type="PANTHER" id="PTHR21237">
    <property type="entry name" value="GRPE PROTEIN"/>
    <property type="match status" value="1"/>
</dbReference>
<dbReference type="SUPFAM" id="SSF58014">
    <property type="entry name" value="Coiled-coil domain of nucleotide exchange factor GrpE"/>
    <property type="match status" value="1"/>
</dbReference>
<evidence type="ECO:0000256" key="3">
    <source>
        <dbReference type="ARBA" id="ARBA00011738"/>
    </source>
</evidence>
<dbReference type="InterPro" id="IPR013805">
    <property type="entry name" value="GrpE_CC"/>
</dbReference>
<keyword evidence="5 10" id="KW-0346">Stress response</keyword>
<name>A0A1I5KV76_9BACI</name>
<evidence type="ECO:0000256" key="14">
    <source>
        <dbReference type="SAM" id="MobiDB-lite"/>
    </source>
</evidence>
<evidence type="ECO:0000256" key="8">
    <source>
        <dbReference type="ARBA" id="ARBA00072274"/>
    </source>
</evidence>
<feature type="coiled-coil region" evidence="13">
    <location>
        <begin position="50"/>
        <end position="77"/>
    </location>
</feature>
<comment type="subcellular location">
    <subcellularLocation>
        <location evidence="1 10">Cytoplasm</location>
    </subcellularLocation>
</comment>
<evidence type="ECO:0000256" key="12">
    <source>
        <dbReference type="RuleBase" id="RU004478"/>
    </source>
</evidence>
<evidence type="ECO:0000313" key="18">
    <source>
        <dbReference type="Proteomes" id="UP000321547"/>
    </source>
</evidence>
<dbReference type="Pfam" id="PF01025">
    <property type="entry name" value="GrpE"/>
    <property type="match status" value="1"/>
</dbReference>
<dbReference type="Proteomes" id="UP000321547">
    <property type="component" value="Unassembled WGS sequence"/>
</dbReference>
<dbReference type="GO" id="GO:0051082">
    <property type="term" value="F:unfolded protein binding"/>
    <property type="evidence" value="ECO:0007669"/>
    <property type="project" value="TreeGrafter"/>
</dbReference>
<evidence type="ECO:0000256" key="11">
    <source>
        <dbReference type="RuleBase" id="RU000639"/>
    </source>
</evidence>
<evidence type="ECO:0000313" key="16">
    <source>
        <dbReference type="EMBL" id="SFO88934.1"/>
    </source>
</evidence>
<dbReference type="GO" id="GO:0042803">
    <property type="term" value="F:protein homodimerization activity"/>
    <property type="evidence" value="ECO:0007669"/>
    <property type="project" value="InterPro"/>
</dbReference>
<evidence type="ECO:0000313" key="17">
    <source>
        <dbReference type="Proteomes" id="UP000242243"/>
    </source>
</evidence>
<evidence type="ECO:0000256" key="10">
    <source>
        <dbReference type="HAMAP-Rule" id="MF_01151"/>
    </source>
</evidence>
<dbReference type="STRING" id="306540.SAMN05421839_10159"/>
<sequence length="195" mass="22405">MEENKSTKVDEETVDVSEADVEIVDDQTTTDKVTGQNEAQTDTDVSQEAFQTLEKDHEALKEKMLRLTAEYDNFRKRTQREKAADLKYKAQDLATDLVPVVDTFDRALQSKPDESSMDSFYEGMEMVYRQLMQALSQAGVEEIETEGETFDPNFHQAVMQVEDDQYESQAIIDTLQKGYRLKDRVIRPAMVKVNQ</sequence>
<dbReference type="SUPFAM" id="SSF51064">
    <property type="entry name" value="Head domain of nucleotide exchange factor GrpE"/>
    <property type="match status" value="1"/>
</dbReference>
<evidence type="ECO:0000256" key="9">
    <source>
        <dbReference type="ARBA" id="ARBA00076414"/>
    </source>
</evidence>
<comment type="similarity">
    <text evidence="2 10 12">Belongs to the GrpE family.</text>
</comment>
<dbReference type="GO" id="GO:0005737">
    <property type="term" value="C:cytoplasm"/>
    <property type="evidence" value="ECO:0007669"/>
    <property type="project" value="UniProtKB-SubCell"/>
</dbReference>
<dbReference type="InterPro" id="IPR009012">
    <property type="entry name" value="GrpE_head"/>
</dbReference>
<evidence type="ECO:0000256" key="2">
    <source>
        <dbReference type="ARBA" id="ARBA00009054"/>
    </source>
</evidence>
<dbReference type="OrthoDB" id="9812586at2"/>
<evidence type="ECO:0000256" key="6">
    <source>
        <dbReference type="ARBA" id="ARBA00023186"/>
    </source>
</evidence>
<dbReference type="AlphaFoldDB" id="A0A1I5KV76"/>
<evidence type="ECO:0000256" key="13">
    <source>
        <dbReference type="SAM" id="Coils"/>
    </source>
</evidence>
<keyword evidence="13" id="KW-0175">Coiled coil</keyword>
<accession>A0A1I5KV76</accession>
<dbReference type="Proteomes" id="UP000242243">
    <property type="component" value="Unassembled WGS sequence"/>
</dbReference>
<dbReference type="Gene3D" id="3.90.20.20">
    <property type="match status" value="1"/>
</dbReference>
<dbReference type="PROSITE" id="PS01071">
    <property type="entry name" value="GRPE"/>
    <property type="match status" value="1"/>
</dbReference>
<evidence type="ECO:0000256" key="4">
    <source>
        <dbReference type="ARBA" id="ARBA00022490"/>
    </source>
</evidence>
<dbReference type="GO" id="GO:0006457">
    <property type="term" value="P:protein folding"/>
    <property type="evidence" value="ECO:0007669"/>
    <property type="project" value="InterPro"/>
</dbReference>
<dbReference type="NCBIfam" id="NF010738">
    <property type="entry name" value="PRK14140.1"/>
    <property type="match status" value="1"/>
</dbReference>
<dbReference type="HAMAP" id="MF_01151">
    <property type="entry name" value="GrpE"/>
    <property type="match status" value="1"/>
</dbReference>
<proteinExistence type="inferred from homology"/>
<dbReference type="GO" id="GO:0051087">
    <property type="term" value="F:protein-folding chaperone binding"/>
    <property type="evidence" value="ECO:0007669"/>
    <property type="project" value="InterPro"/>
</dbReference>
<reference evidence="16 17" key="1">
    <citation type="submission" date="2016-10" db="EMBL/GenBank/DDBJ databases">
        <authorList>
            <person name="de Groot N.N."/>
        </authorList>
    </citation>
    <scope>NUCLEOTIDE SEQUENCE [LARGE SCALE GENOMIC DNA]</scope>
    <source>
        <strain evidence="16 17">DSM 17073</strain>
    </source>
</reference>
<feature type="compositionally biased region" description="Polar residues" evidence="14">
    <location>
        <begin position="26"/>
        <end position="45"/>
    </location>
</feature>
<keyword evidence="18" id="KW-1185">Reference proteome</keyword>
<dbReference type="GO" id="GO:0000774">
    <property type="term" value="F:adenyl-nucleotide exchange factor activity"/>
    <property type="evidence" value="ECO:0007669"/>
    <property type="project" value="InterPro"/>
</dbReference>
<dbReference type="FunFam" id="2.30.22.10:FF:000001">
    <property type="entry name" value="Protein GrpE"/>
    <property type="match status" value="1"/>
</dbReference>
<dbReference type="PRINTS" id="PR00773">
    <property type="entry name" value="GRPEPROTEIN"/>
</dbReference>
<gene>
    <name evidence="10 15" type="primary">grpE</name>
    <name evidence="15" type="ORF">HHA03_00510</name>
    <name evidence="16" type="ORF">SAMN05421839_10159</name>
</gene>
<comment type="subunit">
    <text evidence="3 10">Homodimer.</text>
</comment>
<evidence type="ECO:0000256" key="7">
    <source>
        <dbReference type="ARBA" id="ARBA00053401"/>
    </source>
</evidence>
<keyword evidence="6 10" id="KW-0143">Chaperone</keyword>
<dbReference type="Gene3D" id="2.30.22.10">
    <property type="entry name" value="Head domain of nucleotide exchange factor GrpE"/>
    <property type="match status" value="1"/>
</dbReference>
<dbReference type="InterPro" id="IPR000740">
    <property type="entry name" value="GrpE"/>
</dbReference>
<evidence type="ECO:0000256" key="1">
    <source>
        <dbReference type="ARBA" id="ARBA00004496"/>
    </source>
</evidence>
<evidence type="ECO:0000256" key="5">
    <source>
        <dbReference type="ARBA" id="ARBA00023016"/>
    </source>
</evidence>
<dbReference type="RefSeq" id="WP_089829206.1">
    <property type="nucleotide sequence ID" value="NZ_BJWI01000001.1"/>
</dbReference>
<comment type="function">
    <text evidence="7 10 11">Participates actively in the response to hyperosmotic and heat shock by preventing the aggregation of stress-denatured proteins, in association with DnaK and GrpE. It is the nucleotide exchange factor for DnaK and may function as a thermosensor. Unfolded proteins bind initially to DnaJ; upon interaction with the DnaJ-bound protein, DnaK hydrolyzes its bound ATP, resulting in the formation of a stable complex. GrpE releases ADP from DnaK; ATP binding to DnaK triggers the release of the substrate protein, thus completing the reaction cycle. Several rounds of ATP-dependent interactions between DnaJ, DnaK and GrpE are required for fully efficient folding.</text>
</comment>
<dbReference type="EMBL" id="BJWI01000001">
    <property type="protein sequence ID" value="GEM00519.1"/>
    <property type="molecule type" value="Genomic_DNA"/>
</dbReference>
<evidence type="ECO:0000313" key="15">
    <source>
        <dbReference type="EMBL" id="GEM00519.1"/>
    </source>
</evidence>